<dbReference type="AlphaFoldDB" id="A0AAN7AS13"/>
<feature type="domain" description="PXA" evidence="4">
    <location>
        <begin position="114"/>
        <end position="301"/>
    </location>
</feature>
<reference evidence="5" key="1">
    <citation type="journal article" date="2023" name="Mol. Phylogenet. Evol.">
        <title>Genome-scale phylogeny and comparative genomics of the fungal order Sordariales.</title>
        <authorList>
            <person name="Hensen N."/>
            <person name="Bonometti L."/>
            <person name="Westerberg I."/>
            <person name="Brannstrom I.O."/>
            <person name="Guillou S."/>
            <person name="Cros-Aarteil S."/>
            <person name="Calhoun S."/>
            <person name="Haridas S."/>
            <person name="Kuo A."/>
            <person name="Mondo S."/>
            <person name="Pangilinan J."/>
            <person name="Riley R."/>
            <person name="LaButti K."/>
            <person name="Andreopoulos B."/>
            <person name="Lipzen A."/>
            <person name="Chen C."/>
            <person name="Yan M."/>
            <person name="Daum C."/>
            <person name="Ng V."/>
            <person name="Clum A."/>
            <person name="Steindorff A."/>
            <person name="Ohm R.A."/>
            <person name="Martin F."/>
            <person name="Silar P."/>
            <person name="Natvig D.O."/>
            <person name="Lalanne C."/>
            <person name="Gautier V."/>
            <person name="Ament-Velasquez S.L."/>
            <person name="Kruys A."/>
            <person name="Hutchinson M.I."/>
            <person name="Powell A.J."/>
            <person name="Barry K."/>
            <person name="Miller A.N."/>
            <person name="Grigoriev I.V."/>
            <person name="Debuchy R."/>
            <person name="Gladieux P."/>
            <person name="Hiltunen Thoren M."/>
            <person name="Johannesson H."/>
        </authorList>
    </citation>
    <scope>NUCLEOTIDE SEQUENCE</scope>
    <source>
        <strain evidence="5">CBS 315.58</strain>
    </source>
</reference>
<feature type="compositionally biased region" description="Low complexity" evidence="3">
    <location>
        <begin position="587"/>
        <end position="597"/>
    </location>
</feature>
<evidence type="ECO:0000313" key="6">
    <source>
        <dbReference type="Proteomes" id="UP001303160"/>
    </source>
</evidence>
<dbReference type="PANTHER" id="PTHR22999:SF23">
    <property type="entry name" value="SORTING NEXIN-16"/>
    <property type="match status" value="1"/>
</dbReference>
<organism evidence="5 6">
    <name type="scientific">Triangularia verruculosa</name>
    <dbReference type="NCBI Taxonomy" id="2587418"/>
    <lineage>
        <taxon>Eukaryota</taxon>
        <taxon>Fungi</taxon>
        <taxon>Dikarya</taxon>
        <taxon>Ascomycota</taxon>
        <taxon>Pezizomycotina</taxon>
        <taxon>Sordariomycetes</taxon>
        <taxon>Sordariomycetidae</taxon>
        <taxon>Sordariales</taxon>
        <taxon>Podosporaceae</taxon>
        <taxon>Triangularia</taxon>
    </lineage>
</organism>
<accession>A0AAN7AS13</accession>
<dbReference type="InterPro" id="IPR051837">
    <property type="entry name" value="SortingNexin/PXDomain-PKLike"/>
</dbReference>
<dbReference type="Proteomes" id="UP001303160">
    <property type="component" value="Unassembled WGS sequence"/>
</dbReference>
<evidence type="ECO:0000256" key="3">
    <source>
        <dbReference type="SAM" id="MobiDB-lite"/>
    </source>
</evidence>
<comment type="subcellular location">
    <subcellularLocation>
        <location evidence="1">Cytoplasm</location>
    </subcellularLocation>
</comment>
<feature type="compositionally biased region" description="Pro residues" evidence="3">
    <location>
        <begin position="12"/>
        <end position="27"/>
    </location>
</feature>
<name>A0AAN7AS13_9PEZI</name>
<feature type="compositionally biased region" description="Low complexity" evidence="3">
    <location>
        <begin position="518"/>
        <end position="527"/>
    </location>
</feature>
<dbReference type="PROSITE" id="PS51207">
    <property type="entry name" value="PXA"/>
    <property type="match status" value="1"/>
</dbReference>
<comment type="caution">
    <text evidence="5">The sequence shown here is derived from an EMBL/GenBank/DDBJ whole genome shotgun (WGS) entry which is preliminary data.</text>
</comment>
<dbReference type="SMART" id="SM00313">
    <property type="entry name" value="PXA"/>
    <property type="match status" value="1"/>
</dbReference>
<evidence type="ECO:0000256" key="2">
    <source>
        <dbReference type="ARBA" id="ARBA00022490"/>
    </source>
</evidence>
<reference evidence="5" key="2">
    <citation type="submission" date="2023-05" db="EMBL/GenBank/DDBJ databases">
        <authorList>
            <consortium name="Lawrence Berkeley National Laboratory"/>
            <person name="Steindorff A."/>
            <person name="Hensen N."/>
            <person name="Bonometti L."/>
            <person name="Westerberg I."/>
            <person name="Brannstrom I.O."/>
            <person name="Guillou S."/>
            <person name="Cros-Aarteil S."/>
            <person name="Calhoun S."/>
            <person name="Haridas S."/>
            <person name="Kuo A."/>
            <person name="Mondo S."/>
            <person name="Pangilinan J."/>
            <person name="Riley R."/>
            <person name="Labutti K."/>
            <person name="Andreopoulos B."/>
            <person name="Lipzen A."/>
            <person name="Chen C."/>
            <person name="Yanf M."/>
            <person name="Daum C."/>
            <person name="Ng V."/>
            <person name="Clum A."/>
            <person name="Ohm R."/>
            <person name="Martin F."/>
            <person name="Silar P."/>
            <person name="Natvig D."/>
            <person name="Lalanne C."/>
            <person name="Gautier V."/>
            <person name="Ament-Velasquez S.L."/>
            <person name="Kruys A."/>
            <person name="Hutchinson M.I."/>
            <person name="Powell A.J."/>
            <person name="Barry K."/>
            <person name="Miller A.N."/>
            <person name="Grigoriev I.V."/>
            <person name="Debuchy R."/>
            <person name="Gladieux P."/>
            <person name="Thoren M.H."/>
            <person name="Johannesson H."/>
        </authorList>
    </citation>
    <scope>NUCLEOTIDE SEQUENCE</scope>
    <source>
        <strain evidence="5">CBS 315.58</strain>
    </source>
</reference>
<evidence type="ECO:0000256" key="1">
    <source>
        <dbReference type="ARBA" id="ARBA00004496"/>
    </source>
</evidence>
<dbReference type="InterPro" id="IPR003114">
    <property type="entry name" value="Phox_assoc"/>
</dbReference>
<protein>
    <submittedName>
        <fullName evidence="5">PXA domain-containing protein</fullName>
    </submittedName>
</protein>
<proteinExistence type="predicted"/>
<evidence type="ECO:0000313" key="5">
    <source>
        <dbReference type="EMBL" id="KAK4199026.1"/>
    </source>
</evidence>
<feature type="region of interest" description="Disordered" evidence="3">
    <location>
        <begin position="582"/>
        <end position="656"/>
    </location>
</feature>
<gene>
    <name evidence="5" type="ORF">QBC40DRAFT_282643</name>
</gene>
<dbReference type="GO" id="GO:0005737">
    <property type="term" value="C:cytoplasm"/>
    <property type="evidence" value="ECO:0007669"/>
    <property type="project" value="UniProtKB-SubCell"/>
</dbReference>
<dbReference type="PANTHER" id="PTHR22999">
    <property type="entry name" value="PX SERINE/THREONINE KINASE PXK"/>
    <property type="match status" value="1"/>
</dbReference>
<keyword evidence="2" id="KW-0963">Cytoplasm</keyword>
<feature type="compositionally biased region" description="Basic residues" evidence="3">
    <location>
        <begin position="622"/>
        <end position="633"/>
    </location>
</feature>
<sequence>MTTAAPQAPGRVPTPNPPTTGPVTPRPKPSRTTSLQSESAPASKPASADGALTPPQSGGAAARRSARPAPPTTDPLSDKATALLIRRILCPQHLEKAKNAPAPIEELLPPLTSRNDVDLQLYALIAIILREYIQNWYNKITPDETFVAEIVQIIAHITRALEQRLRKVDLESLLFDEIPELLDKHITAYRIAHDPITQAPIRTNAREIYHSLCPLPALSPVPCPEDPEGVAQQAENEVAYRQLLVHAVLAILLPTEDLENGCLTALVGQIFSELIIGNSVANKLSEPWMILEMIIIATRTLDKRKAIENEDPPGRPIKGPSVQGLFWTIVHWCFLATSFIRLAFTVLMTTRSLPPRSPHSTVQRKNVTQHEVRLDSGPLKVPILAFRCWSAISNLIEMDVRMPWLCGALSMVQWVTMTGPGRIAAVDGKLDRLLSHGIHHYVLSQDTGRPLALPPLLRNVRGALFPNNMPGKGTLVAPANERELRALRRRCARAVWGVIPGAVGKVLFGQSLFRTTSVTSSSGSSGSLQQKRKQDDVSSEGGGSSPSSSAPEDRSRKKKVARFSEDPVSGVVSDIIVDKAREEGTDRGQQQQQQQQQGKDRPQQQQQRKRASKDETNSGKQQQRRHYHRRTKSKAAMVPTSEEAAAEPPASPEEEEILSEIERGILDVFSDAYCNKHLVYSLLELILIRLMPEIGERGVLELWGERVSVGIDHI</sequence>
<dbReference type="Pfam" id="PF02194">
    <property type="entry name" value="PXA"/>
    <property type="match status" value="1"/>
</dbReference>
<feature type="compositionally biased region" description="Low complexity" evidence="3">
    <location>
        <begin position="37"/>
        <end position="48"/>
    </location>
</feature>
<dbReference type="EMBL" id="MU863937">
    <property type="protein sequence ID" value="KAK4199026.1"/>
    <property type="molecule type" value="Genomic_DNA"/>
</dbReference>
<feature type="region of interest" description="Disordered" evidence="3">
    <location>
        <begin position="1"/>
        <end position="77"/>
    </location>
</feature>
<evidence type="ECO:0000259" key="4">
    <source>
        <dbReference type="PROSITE" id="PS51207"/>
    </source>
</evidence>
<keyword evidence="6" id="KW-1185">Reference proteome</keyword>
<feature type="region of interest" description="Disordered" evidence="3">
    <location>
        <begin position="518"/>
        <end position="567"/>
    </location>
</feature>